<keyword evidence="1" id="KW-0812">Transmembrane</keyword>
<keyword evidence="1" id="KW-0472">Membrane</keyword>
<sequence length="218" mass="23322">MMGMGKNGAVVGAAAALCMLVGTVGVALAQDANSMWVITAEPAPYSFPPPSHVTMYFGVSYADIDYTPERNTVIETCVLGEGLAGLETPPLDGVLYFNDSVLSSNTWLIDYYSTIPTNDQGDYAAAITEYIQVPGDFGECIRSSGAFPPEYNLFSLVITPTLLDIGGTDGSVQNWIIACVVGGIIIAILVGGLILILKNRKRTWSPEEFKTEAEYESD</sequence>
<dbReference type="EMBL" id="VRMN01000002">
    <property type="protein sequence ID" value="KAA8497414.1"/>
    <property type="molecule type" value="Genomic_DNA"/>
</dbReference>
<gene>
    <name evidence="3" type="ORF">FVE85_1143</name>
</gene>
<evidence type="ECO:0000313" key="3">
    <source>
        <dbReference type="EMBL" id="KAA8497414.1"/>
    </source>
</evidence>
<comment type="caution">
    <text evidence="3">The sequence shown here is derived from an EMBL/GenBank/DDBJ whole genome shotgun (WGS) entry which is preliminary data.</text>
</comment>
<name>A0A5J4Z3D8_PORPP</name>
<evidence type="ECO:0000256" key="1">
    <source>
        <dbReference type="SAM" id="Phobius"/>
    </source>
</evidence>
<accession>A0A5J4Z3D8</accession>
<organism evidence="3 4">
    <name type="scientific">Porphyridium purpureum</name>
    <name type="common">Red alga</name>
    <name type="synonym">Porphyridium cruentum</name>
    <dbReference type="NCBI Taxonomy" id="35688"/>
    <lineage>
        <taxon>Eukaryota</taxon>
        <taxon>Rhodophyta</taxon>
        <taxon>Bangiophyceae</taxon>
        <taxon>Porphyridiales</taxon>
        <taxon>Porphyridiaceae</taxon>
        <taxon>Porphyridium</taxon>
    </lineage>
</organism>
<evidence type="ECO:0000256" key="2">
    <source>
        <dbReference type="SAM" id="SignalP"/>
    </source>
</evidence>
<dbReference type="AlphaFoldDB" id="A0A5J4Z3D8"/>
<evidence type="ECO:0000313" key="4">
    <source>
        <dbReference type="Proteomes" id="UP000324585"/>
    </source>
</evidence>
<dbReference type="Proteomes" id="UP000324585">
    <property type="component" value="Unassembled WGS sequence"/>
</dbReference>
<feature type="transmembrane region" description="Helical" evidence="1">
    <location>
        <begin position="175"/>
        <end position="197"/>
    </location>
</feature>
<keyword evidence="1" id="KW-1133">Transmembrane helix</keyword>
<keyword evidence="2" id="KW-0732">Signal</keyword>
<feature type="signal peptide" evidence="2">
    <location>
        <begin position="1"/>
        <end position="29"/>
    </location>
</feature>
<proteinExistence type="predicted"/>
<feature type="chain" id="PRO_5023848302" evidence="2">
    <location>
        <begin position="30"/>
        <end position="218"/>
    </location>
</feature>
<keyword evidence="4" id="KW-1185">Reference proteome</keyword>
<reference evidence="4" key="1">
    <citation type="journal article" date="2019" name="Nat. Commun.">
        <title>Expansion of phycobilisome linker gene families in mesophilic red algae.</title>
        <authorList>
            <person name="Lee J."/>
            <person name="Kim D."/>
            <person name="Bhattacharya D."/>
            <person name="Yoon H.S."/>
        </authorList>
    </citation>
    <scope>NUCLEOTIDE SEQUENCE [LARGE SCALE GENOMIC DNA]</scope>
    <source>
        <strain evidence="4">CCMP 1328</strain>
    </source>
</reference>
<protein>
    <submittedName>
        <fullName evidence="3">Uncharacterized protein</fullName>
    </submittedName>
</protein>